<protein>
    <recommendedName>
        <fullName evidence="4">Serine/threonine protein kinase</fullName>
    </recommendedName>
</protein>
<feature type="transmembrane region" description="Helical" evidence="1">
    <location>
        <begin position="132"/>
        <end position="152"/>
    </location>
</feature>
<keyword evidence="1" id="KW-1133">Transmembrane helix</keyword>
<name>A0A5C8KMK8_9GAMM</name>
<evidence type="ECO:0008006" key="4">
    <source>
        <dbReference type="Google" id="ProtNLM"/>
    </source>
</evidence>
<feature type="transmembrane region" description="Helical" evidence="1">
    <location>
        <begin position="75"/>
        <end position="95"/>
    </location>
</feature>
<evidence type="ECO:0000313" key="3">
    <source>
        <dbReference type="Proteomes" id="UP000321248"/>
    </source>
</evidence>
<feature type="transmembrane region" description="Helical" evidence="1">
    <location>
        <begin position="164"/>
        <end position="181"/>
    </location>
</feature>
<evidence type="ECO:0000256" key="1">
    <source>
        <dbReference type="SAM" id="Phobius"/>
    </source>
</evidence>
<keyword evidence="1" id="KW-0812">Transmembrane</keyword>
<evidence type="ECO:0000313" key="2">
    <source>
        <dbReference type="EMBL" id="TXK61021.1"/>
    </source>
</evidence>
<dbReference type="OrthoDB" id="5954304at2"/>
<dbReference type="RefSeq" id="WP_147892064.1">
    <property type="nucleotide sequence ID" value="NZ_VRTS01000007.1"/>
</dbReference>
<dbReference type="AlphaFoldDB" id="A0A5C8KMK8"/>
<reference evidence="2 3" key="1">
    <citation type="submission" date="2019-08" db="EMBL/GenBank/DDBJ databases">
        <authorList>
            <person name="Karlyshev A.V."/>
        </authorList>
    </citation>
    <scope>NUCLEOTIDE SEQUENCE [LARGE SCALE GENOMIC DNA]</scope>
    <source>
        <strain evidence="2 3">Alg18-2.2</strain>
    </source>
</reference>
<dbReference type="EMBL" id="VRTS01000007">
    <property type="protein sequence ID" value="TXK61021.1"/>
    <property type="molecule type" value="Genomic_DNA"/>
</dbReference>
<organism evidence="2 3">
    <name type="scientific">Alkalisalibacterium limincola</name>
    <dbReference type="NCBI Taxonomy" id="2699169"/>
    <lineage>
        <taxon>Bacteria</taxon>
        <taxon>Pseudomonadati</taxon>
        <taxon>Pseudomonadota</taxon>
        <taxon>Gammaproteobacteria</taxon>
        <taxon>Lysobacterales</taxon>
        <taxon>Lysobacteraceae</taxon>
        <taxon>Alkalisalibacterium</taxon>
    </lineage>
</organism>
<keyword evidence="3" id="KW-1185">Reference proteome</keyword>
<sequence length="225" mass="24853">MNDTTELDRLQAAWAALDQRIDRLDVHLADATRGQHLHGLKRTLRPLGWGQTLQIIAGLLVIAVAVPVWQRYSGVPHVLAAALIMHAYGVAMIILGGLTLGRMAAVDFAAPVTELDRTVLAIETTYVRGSTALGLAWWLLWIPFAMVVFAHLGADFAVNVGVALWWWLGAGVLGLVGTWGFEHWARQRPGLYARLRRNMRGASLEAARRELARIESLERESPSPR</sequence>
<proteinExistence type="predicted"/>
<accession>A0A5C8KMK8</accession>
<dbReference type="Proteomes" id="UP000321248">
    <property type="component" value="Unassembled WGS sequence"/>
</dbReference>
<gene>
    <name evidence="2" type="ORF">FU658_10635</name>
</gene>
<comment type="caution">
    <text evidence="2">The sequence shown here is derived from an EMBL/GenBank/DDBJ whole genome shotgun (WGS) entry which is preliminary data.</text>
</comment>
<keyword evidence="1" id="KW-0472">Membrane</keyword>
<feature type="transmembrane region" description="Helical" evidence="1">
    <location>
        <begin position="47"/>
        <end position="69"/>
    </location>
</feature>